<dbReference type="AlphaFoldDB" id="A0A371GRK4"/>
<name>A0A371GRK4_MUCPR</name>
<dbReference type="OrthoDB" id="1723412at2759"/>
<sequence>MEFSDNLVQFNIFKAMKHPTKDPSLFGNDVIDELVTGYMQLEAASVEFSIFVEDINVIDYFGSMIDESNYDELLMSTRSWQRLSQFGLGRDESDTVSVECRRERNRVGLSRTESD</sequence>
<feature type="non-terminal residue" evidence="1">
    <location>
        <position position="1"/>
    </location>
</feature>
<gene>
    <name evidence="1" type="ORF">CR513_24804</name>
</gene>
<dbReference type="Proteomes" id="UP000257109">
    <property type="component" value="Unassembled WGS sequence"/>
</dbReference>
<evidence type="ECO:0000313" key="1">
    <source>
        <dbReference type="EMBL" id="RDX92993.1"/>
    </source>
</evidence>
<reference evidence="1" key="1">
    <citation type="submission" date="2018-05" db="EMBL/GenBank/DDBJ databases">
        <title>Draft genome of Mucuna pruriens seed.</title>
        <authorList>
            <person name="Nnadi N.E."/>
            <person name="Vos R."/>
            <person name="Hasami M.H."/>
            <person name="Devisetty U.K."/>
            <person name="Aguiy J.C."/>
        </authorList>
    </citation>
    <scope>NUCLEOTIDE SEQUENCE [LARGE SCALE GENOMIC DNA]</scope>
    <source>
        <strain evidence="1">JCA_2017</strain>
    </source>
</reference>
<protein>
    <submittedName>
        <fullName evidence="1">Uncharacterized protein</fullName>
    </submittedName>
</protein>
<evidence type="ECO:0000313" key="2">
    <source>
        <dbReference type="Proteomes" id="UP000257109"/>
    </source>
</evidence>
<organism evidence="1 2">
    <name type="scientific">Mucuna pruriens</name>
    <name type="common">Velvet bean</name>
    <name type="synonym">Dolichos pruriens</name>
    <dbReference type="NCBI Taxonomy" id="157652"/>
    <lineage>
        <taxon>Eukaryota</taxon>
        <taxon>Viridiplantae</taxon>
        <taxon>Streptophyta</taxon>
        <taxon>Embryophyta</taxon>
        <taxon>Tracheophyta</taxon>
        <taxon>Spermatophyta</taxon>
        <taxon>Magnoliopsida</taxon>
        <taxon>eudicotyledons</taxon>
        <taxon>Gunneridae</taxon>
        <taxon>Pentapetalae</taxon>
        <taxon>rosids</taxon>
        <taxon>fabids</taxon>
        <taxon>Fabales</taxon>
        <taxon>Fabaceae</taxon>
        <taxon>Papilionoideae</taxon>
        <taxon>50 kb inversion clade</taxon>
        <taxon>NPAAA clade</taxon>
        <taxon>indigoferoid/millettioid clade</taxon>
        <taxon>Phaseoleae</taxon>
        <taxon>Mucuna</taxon>
    </lineage>
</organism>
<dbReference type="EMBL" id="QJKJ01004723">
    <property type="protein sequence ID" value="RDX92993.1"/>
    <property type="molecule type" value="Genomic_DNA"/>
</dbReference>
<accession>A0A371GRK4</accession>
<keyword evidence="2" id="KW-1185">Reference proteome</keyword>
<comment type="caution">
    <text evidence="1">The sequence shown here is derived from an EMBL/GenBank/DDBJ whole genome shotgun (WGS) entry which is preliminary data.</text>
</comment>
<proteinExistence type="predicted"/>